<proteinExistence type="predicted"/>
<keyword evidence="2" id="KW-1185">Reference proteome</keyword>
<reference evidence="1 2" key="1">
    <citation type="journal article" date="2021" name="Environ. Microbiol.">
        <title>Gene family expansions and transcriptome signatures uncover fungal adaptations to wood decay.</title>
        <authorList>
            <person name="Hage H."/>
            <person name="Miyauchi S."/>
            <person name="Viragh M."/>
            <person name="Drula E."/>
            <person name="Min B."/>
            <person name="Chaduli D."/>
            <person name="Navarro D."/>
            <person name="Favel A."/>
            <person name="Norest M."/>
            <person name="Lesage-Meessen L."/>
            <person name="Balint B."/>
            <person name="Merenyi Z."/>
            <person name="de Eugenio L."/>
            <person name="Morin E."/>
            <person name="Martinez A.T."/>
            <person name="Baldrian P."/>
            <person name="Stursova M."/>
            <person name="Martinez M.J."/>
            <person name="Novotny C."/>
            <person name="Magnuson J.K."/>
            <person name="Spatafora J.W."/>
            <person name="Maurice S."/>
            <person name="Pangilinan J."/>
            <person name="Andreopoulos W."/>
            <person name="LaButti K."/>
            <person name="Hundley H."/>
            <person name="Na H."/>
            <person name="Kuo A."/>
            <person name="Barry K."/>
            <person name="Lipzen A."/>
            <person name="Henrissat B."/>
            <person name="Riley R."/>
            <person name="Ahrendt S."/>
            <person name="Nagy L.G."/>
            <person name="Grigoriev I.V."/>
            <person name="Martin F."/>
            <person name="Rosso M.N."/>
        </authorList>
    </citation>
    <scope>NUCLEOTIDE SEQUENCE [LARGE SCALE GENOMIC DNA]</scope>
    <source>
        <strain evidence="1 2">CIRM-BRFM 1785</strain>
    </source>
</reference>
<dbReference type="RefSeq" id="XP_047777133.1">
    <property type="nucleotide sequence ID" value="XM_047916614.1"/>
</dbReference>
<name>A0ABQ8KBG2_9APHY</name>
<evidence type="ECO:0000313" key="2">
    <source>
        <dbReference type="Proteomes" id="UP000814176"/>
    </source>
</evidence>
<organism evidence="1 2">
    <name type="scientific">Rhodofomes roseus</name>
    <dbReference type="NCBI Taxonomy" id="34475"/>
    <lineage>
        <taxon>Eukaryota</taxon>
        <taxon>Fungi</taxon>
        <taxon>Dikarya</taxon>
        <taxon>Basidiomycota</taxon>
        <taxon>Agaricomycotina</taxon>
        <taxon>Agaricomycetes</taxon>
        <taxon>Polyporales</taxon>
        <taxon>Rhodofomes</taxon>
    </lineage>
</organism>
<sequence length="99" mass="11221">MASRQRLVLPFSLCPTLGTHRVLIPSIDCRCTVVDGPRLSFSLIIIRSYLMSLGLRRSGAYYSHWASDNLHIFTRLWERERTGANTAIPSDSNVFLLVL</sequence>
<accession>A0ABQ8KBG2</accession>
<dbReference type="EMBL" id="JADCUA010000015">
    <property type="protein sequence ID" value="KAH9834602.1"/>
    <property type="molecule type" value="Genomic_DNA"/>
</dbReference>
<comment type="caution">
    <text evidence="1">The sequence shown here is derived from an EMBL/GenBank/DDBJ whole genome shotgun (WGS) entry which is preliminary data.</text>
</comment>
<dbReference type="GeneID" id="71997346"/>
<gene>
    <name evidence="1" type="ORF">C8Q71DRAFT_149253</name>
</gene>
<protein>
    <submittedName>
        <fullName evidence="1">Uncharacterized protein</fullName>
    </submittedName>
</protein>
<evidence type="ECO:0000313" key="1">
    <source>
        <dbReference type="EMBL" id="KAH9834602.1"/>
    </source>
</evidence>
<dbReference type="Proteomes" id="UP000814176">
    <property type="component" value="Unassembled WGS sequence"/>
</dbReference>